<evidence type="ECO:0000256" key="1">
    <source>
        <dbReference type="SAM" id="SignalP"/>
    </source>
</evidence>
<comment type="caution">
    <text evidence="2">The sequence shown here is derived from an EMBL/GenBank/DDBJ whole genome shotgun (WGS) entry which is preliminary data.</text>
</comment>
<keyword evidence="1" id="KW-0732">Signal</keyword>
<evidence type="ECO:0008006" key="4">
    <source>
        <dbReference type="Google" id="ProtNLM"/>
    </source>
</evidence>
<organism evidence="2 3">
    <name type="scientific">Romeriopsis navalis LEGE 11480</name>
    <dbReference type="NCBI Taxonomy" id="2777977"/>
    <lineage>
        <taxon>Bacteria</taxon>
        <taxon>Bacillati</taxon>
        <taxon>Cyanobacteriota</taxon>
        <taxon>Cyanophyceae</taxon>
        <taxon>Leptolyngbyales</taxon>
        <taxon>Leptolyngbyaceae</taxon>
        <taxon>Romeriopsis</taxon>
        <taxon>Romeriopsis navalis</taxon>
    </lineage>
</organism>
<accession>A0A928VLW7</accession>
<dbReference type="AlphaFoldDB" id="A0A928VLW7"/>
<gene>
    <name evidence="2" type="ORF">IQ266_00605</name>
</gene>
<evidence type="ECO:0000313" key="3">
    <source>
        <dbReference type="Proteomes" id="UP000625316"/>
    </source>
</evidence>
<reference evidence="2" key="1">
    <citation type="submission" date="2020-10" db="EMBL/GenBank/DDBJ databases">
        <authorList>
            <person name="Castelo-Branco R."/>
            <person name="Eusebio N."/>
            <person name="Adriana R."/>
            <person name="Vieira A."/>
            <person name="Brugerolle De Fraissinette N."/>
            <person name="Rezende De Castro R."/>
            <person name="Schneider M.P."/>
            <person name="Vasconcelos V."/>
            <person name="Leao P.N."/>
        </authorList>
    </citation>
    <scope>NUCLEOTIDE SEQUENCE</scope>
    <source>
        <strain evidence="2">LEGE 11480</strain>
    </source>
</reference>
<feature type="chain" id="PRO_5037220716" description="Lipoprotein" evidence="1">
    <location>
        <begin position="26"/>
        <end position="189"/>
    </location>
</feature>
<dbReference type="PROSITE" id="PS51257">
    <property type="entry name" value="PROKAR_LIPOPROTEIN"/>
    <property type="match status" value="1"/>
</dbReference>
<name>A0A928VLW7_9CYAN</name>
<sequence length="189" mass="20415">MKIPSKPVFLSLSWLACLVATPAAAQLTQNAQIYLDGIGSIQAGMTITEAEQAGGIKLVKPGSGDRRGCYYIQPLNAALDVEFMVFGQGQGNPHHDRIVRVDINQSSTITTRSGAGIGTTEAEIKAMYPGQIKVTGNRYTWQSGGNDLTYMPRDAADKKYSLIFETLNGKVTQFRSGLADAVAQVERCR</sequence>
<keyword evidence="3" id="KW-1185">Reference proteome</keyword>
<feature type="signal peptide" evidence="1">
    <location>
        <begin position="1"/>
        <end position="25"/>
    </location>
</feature>
<dbReference type="EMBL" id="JADEXQ010000001">
    <property type="protein sequence ID" value="MBE9028254.1"/>
    <property type="molecule type" value="Genomic_DNA"/>
</dbReference>
<dbReference type="RefSeq" id="WP_264323070.1">
    <property type="nucleotide sequence ID" value="NZ_JADEXQ010000001.1"/>
</dbReference>
<proteinExistence type="predicted"/>
<dbReference type="Proteomes" id="UP000625316">
    <property type="component" value="Unassembled WGS sequence"/>
</dbReference>
<protein>
    <recommendedName>
        <fullName evidence="4">Lipoprotein</fullName>
    </recommendedName>
</protein>
<evidence type="ECO:0000313" key="2">
    <source>
        <dbReference type="EMBL" id="MBE9028254.1"/>
    </source>
</evidence>